<sequence>QGGRGLGAKHSLGATPSGIDSSVEYRSHQPPSAHSTHLHHHLLVDKPPRRLRALAENAAGTLDTTATHGASLPWSPLALLKRSTVSSPNNGHVGTLTKRKLTRTTEYIQPNVCRRTTHPLGGAWLIGRPRAVTMQRDI</sequence>
<dbReference type="AlphaFoldDB" id="A0A8H3HJM1"/>
<accession>A0A8H3HJM1</accession>
<feature type="non-terminal residue" evidence="2">
    <location>
        <position position="1"/>
    </location>
</feature>
<evidence type="ECO:0000313" key="2">
    <source>
        <dbReference type="EMBL" id="CAE6522187.1"/>
    </source>
</evidence>
<evidence type="ECO:0000313" key="3">
    <source>
        <dbReference type="Proteomes" id="UP000663831"/>
    </source>
</evidence>
<proteinExistence type="predicted"/>
<reference evidence="2" key="1">
    <citation type="submission" date="2021-01" db="EMBL/GenBank/DDBJ databases">
        <authorList>
            <person name="Kaushik A."/>
        </authorList>
    </citation>
    <scope>NUCLEOTIDE SEQUENCE</scope>
    <source>
        <strain evidence="2">AG3-1AP</strain>
    </source>
</reference>
<feature type="region of interest" description="Disordered" evidence="1">
    <location>
        <begin position="1"/>
        <end position="40"/>
    </location>
</feature>
<organism evidence="2 3">
    <name type="scientific">Rhizoctonia solani</name>
    <dbReference type="NCBI Taxonomy" id="456999"/>
    <lineage>
        <taxon>Eukaryota</taxon>
        <taxon>Fungi</taxon>
        <taxon>Dikarya</taxon>
        <taxon>Basidiomycota</taxon>
        <taxon>Agaricomycotina</taxon>
        <taxon>Agaricomycetes</taxon>
        <taxon>Cantharellales</taxon>
        <taxon>Ceratobasidiaceae</taxon>
        <taxon>Rhizoctonia</taxon>
    </lineage>
</organism>
<dbReference type="EMBL" id="CAJMWV010006502">
    <property type="protein sequence ID" value="CAE6522187.1"/>
    <property type="molecule type" value="Genomic_DNA"/>
</dbReference>
<gene>
    <name evidence="2" type="ORF">RDB_LOCUS146357</name>
</gene>
<protein>
    <submittedName>
        <fullName evidence="2">Uncharacterized protein</fullName>
    </submittedName>
</protein>
<dbReference type="Proteomes" id="UP000663831">
    <property type="component" value="Unassembled WGS sequence"/>
</dbReference>
<evidence type="ECO:0000256" key="1">
    <source>
        <dbReference type="SAM" id="MobiDB-lite"/>
    </source>
</evidence>
<name>A0A8H3HJM1_9AGAM</name>
<comment type="caution">
    <text evidence="2">The sequence shown here is derived from an EMBL/GenBank/DDBJ whole genome shotgun (WGS) entry which is preliminary data.</text>
</comment>